<protein>
    <submittedName>
        <fullName evidence="1">Acylneuraminate cytidylyltransferase family protein</fullName>
    </submittedName>
</protein>
<dbReference type="InterPro" id="IPR050793">
    <property type="entry name" value="CMP-NeuNAc_synthase"/>
</dbReference>
<keyword evidence="1" id="KW-0808">Transferase</keyword>
<dbReference type="EMBL" id="RHJS01000002">
    <property type="protein sequence ID" value="RRK32611.1"/>
    <property type="molecule type" value="Genomic_DNA"/>
</dbReference>
<evidence type="ECO:0000313" key="1">
    <source>
        <dbReference type="EMBL" id="RRK32611.1"/>
    </source>
</evidence>
<dbReference type="InterPro" id="IPR003329">
    <property type="entry name" value="Cytidylyl_trans"/>
</dbReference>
<keyword evidence="1" id="KW-0548">Nucleotidyltransferase</keyword>
<dbReference type="CDD" id="cd02513">
    <property type="entry name" value="CMP-NeuAc_Synthase"/>
    <property type="match status" value="1"/>
</dbReference>
<accession>A0A3R8JNU1</accession>
<comment type="caution">
    <text evidence="1">The sequence shown here is derived from an EMBL/GenBank/DDBJ whole genome shotgun (WGS) entry which is preliminary data.</text>
</comment>
<sequence>MNILFTICGRAGSKGFKNKNLKEMNGVPLVYYTLAVIELYRSKHPDQNVVVGLNTDSQHLIESVKRQSVLEGVRFVSRKEKLAGDKVAKVDVIRDTYNALNKEGPFDVVIDLDLTSPLRRVYDIDNVLKEYKRNKAYDLVFSVVPARRTPHFNMVERRGEFYHKICDSNFTTRQEAPKSYELNASIYAYRPLFLEKEITNTILDHRCGVSVMEDYLVLDIDSEQDFQMMEFLHRYYCENNEGIKQVYEASRAFLVK</sequence>
<dbReference type="Pfam" id="PF02348">
    <property type="entry name" value="CTP_transf_3"/>
    <property type="match status" value="1"/>
</dbReference>
<organism evidence="1 2">
    <name type="scientific">Schaedlerella arabinosiphila</name>
    <dbReference type="NCBI Taxonomy" id="2044587"/>
    <lineage>
        <taxon>Bacteria</taxon>
        <taxon>Bacillati</taxon>
        <taxon>Bacillota</taxon>
        <taxon>Clostridia</taxon>
        <taxon>Lachnospirales</taxon>
        <taxon>Lachnospiraceae</taxon>
        <taxon>Schaedlerella</taxon>
    </lineage>
</organism>
<gene>
    <name evidence="1" type="ORF">EBB54_15540</name>
</gene>
<dbReference type="PANTHER" id="PTHR21485:SF6">
    <property type="entry name" value="N-ACYLNEURAMINATE CYTIDYLYLTRANSFERASE-RELATED"/>
    <property type="match status" value="1"/>
</dbReference>
<dbReference type="Gene3D" id="3.90.550.10">
    <property type="entry name" value="Spore Coat Polysaccharide Biosynthesis Protein SpsA, Chain A"/>
    <property type="match status" value="1"/>
</dbReference>
<proteinExistence type="predicted"/>
<evidence type="ECO:0000313" key="2">
    <source>
        <dbReference type="Proteomes" id="UP000274920"/>
    </source>
</evidence>
<dbReference type="PANTHER" id="PTHR21485">
    <property type="entry name" value="HAD SUPERFAMILY MEMBERS CMAS AND KDSC"/>
    <property type="match status" value="1"/>
</dbReference>
<name>A0A3R8JNU1_9FIRM</name>
<dbReference type="SUPFAM" id="SSF53448">
    <property type="entry name" value="Nucleotide-diphospho-sugar transferases"/>
    <property type="match status" value="1"/>
</dbReference>
<reference evidence="1" key="1">
    <citation type="submission" date="2018-10" db="EMBL/GenBank/DDBJ databases">
        <title>Schaedlerella arabinophila gen. nov. sp. nov., isolated from the mouse intestinal tract and comparative analysis with the genome of the closely related altered Schaedler flora strain ASF502.</title>
        <authorList>
            <person name="Miyake S."/>
            <person name="Soh M."/>
            <person name="Seedorf H."/>
        </authorList>
    </citation>
    <scope>NUCLEOTIDE SEQUENCE [LARGE SCALE GENOMIC DNA]</scope>
    <source>
        <strain evidence="1">DSM 106076</strain>
    </source>
</reference>
<dbReference type="InterPro" id="IPR029044">
    <property type="entry name" value="Nucleotide-diphossugar_trans"/>
</dbReference>
<dbReference type="GO" id="GO:0008781">
    <property type="term" value="F:N-acylneuraminate cytidylyltransferase activity"/>
    <property type="evidence" value="ECO:0007669"/>
    <property type="project" value="TreeGrafter"/>
</dbReference>
<dbReference type="Proteomes" id="UP000274920">
    <property type="component" value="Unassembled WGS sequence"/>
</dbReference>
<dbReference type="RefSeq" id="WP_125128069.1">
    <property type="nucleotide sequence ID" value="NZ_RHJS01000002.1"/>
</dbReference>
<keyword evidence="2" id="KW-1185">Reference proteome</keyword>
<dbReference type="AlphaFoldDB" id="A0A3R8JNU1"/>